<proteinExistence type="predicted"/>
<reference evidence="1" key="1">
    <citation type="submission" date="2023-10" db="EMBL/GenBank/DDBJ databases">
        <authorList>
            <person name="Rodriguez Cubillos JULIANA M."/>
            <person name="De Vega J."/>
        </authorList>
    </citation>
    <scope>NUCLEOTIDE SEQUENCE</scope>
</reference>
<evidence type="ECO:0000313" key="2">
    <source>
        <dbReference type="Proteomes" id="UP001177021"/>
    </source>
</evidence>
<evidence type="ECO:0000313" key="1">
    <source>
        <dbReference type="EMBL" id="CAJ2652079.1"/>
    </source>
</evidence>
<dbReference type="Proteomes" id="UP001177021">
    <property type="component" value="Unassembled WGS sequence"/>
</dbReference>
<gene>
    <name evidence="1" type="ORF">MILVUS5_LOCUS19620</name>
</gene>
<dbReference type="EMBL" id="CASHSV030000206">
    <property type="protein sequence ID" value="CAJ2652079.1"/>
    <property type="molecule type" value="Genomic_DNA"/>
</dbReference>
<organism evidence="1 2">
    <name type="scientific">Trifolium pratense</name>
    <name type="common">Red clover</name>
    <dbReference type="NCBI Taxonomy" id="57577"/>
    <lineage>
        <taxon>Eukaryota</taxon>
        <taxon>Viridiplantae</taxon>
        <taxon>Streptophyta</taxon>
        <taxon>Embryophyta</taxon>
        <taxon>Tracheophyta</taxon>
        <taxon>Spermatophyta</taxon>
        <taxon>Magnoliopsida</taxon>
        <taxon>eudicotyledons</taxon>
        <taxon>Gunneridae</taxon>
        <taxon>Pentapetalae</taxon>
        <taxon>rosids</taxon>
        <taxon>fabids</taxon>
        <taxon>Fabales</taxon>
        <taxon>Fabaceae</taxon>
        <taxon>Papilionoideae</taxon>
        <taxon>50 kb inversion clade</taxon>
        <taxon>NPAAA clade</taxon>
        <taxon>Hologalegina</taxon>
        <taxon>IRL clade</taxon>
        <taxon>Trifolieae</taxon>
        <taxon>Trifolium</taxon>
    </lineage>
</organism>
<sequence length="1487" mass="165311">MFESSQTTKSGRSTRSKAKIESSQIIKDAVSVTTIQPSNLKPVAAAKKKGKKKTAEKKKEIIKVSDAISPSGNKSSKGSSKKKRRDYKSRIPLNMSDLVFESNVNTSEKATEVEPQNPKPVSEVVETIISTAGNPSQENLGSDAEERDLNSMPVETEMEDTPTEVEPDIADKSPTIAEMVTEKSTHVVTEEVVMQDVETSLNENEEVETAEEEPVKEVAAEKDVETTVTTSESSDEETGTADEGTSDDEGDTQSEESNQSIPTEEPEIEADKSVEAEKEKEKDVVDVDDYVTTKTAEKSTGGITKRLRSCTGKVVPTASKTPAPRVKTKGVGPVKAQPDPVLDNSSPYYVHPGDGPSSVIVTPLLTGSNYHSWSRSMKRALGAKMKLDFITGALPMSDDDFDPAYRAWHRCNQLISSWILNSISPSIAQSVVFMENAIDIWNDLRERFSQGDLVRISELQQEIYALKQDNRSVTDFYSELKTLWEELELYLPIPSCTCRQRCACEAMRSARRNHILLQTLSHERQGNFAEIDDSKVLVNAARSAKPSSSSKSSTRSCSYCGKDNHVVENCFKKNGVPPHMKNFSSAHNVAAEGGSVDSNVAPTPQSLSQDQYDKLMTLLQNSNLASNVGSASSNQVGSSIITDPSSVIHKGIHLSSHNACVLGTWIIDSGASHHICNSLSWFQSYIEINPIHIKLPNGNFAIAKYSGIVNFSSNLVINDVLYVPAFSINLLAVSKLCSSSNYIVNFTGSQCVIQDKKCLKMIGSGDEHEGLYYLKLTDRLAHVASIDGSNHATIPKTAIWHFRLGHPSHHRLVSLKNKFPYVIADHKEICDICHLARGRKCIFLGYKQGVKGTILFDLESRDIFISRNVKHFDHILPYTTNNSKIHWHYHSILDCDSITPSSDNSTQYFDTSAITPPNDSPPNTPIQQHNLPNQQHNLPNPTPTATSPLVRPDRIKHKPSYLSDYVCSSSDSSTQPSSPAMNSELEALARTGTWKIVDLPPNVKPIGNKWVYKIKHKSDGTIERYKARLVAKGYNQVEGLDFFDTFSPVSKLTTVRMLLAIASIKGWFLHQLDVNNAFLHGDLQENVYMQIPDGVQCTKPNQVCKLLKSLYGLKQASRKWYEKLTSLLVREGYTQSTSDYSLFTLNQQNNFIALLIYVDDVILVGTNMQEIDRIKTILDHNFKIKDLGVVKYFLGLEVAHSKEGISISQRKYCLDLLNDSSLLGSKPASTPLDPSIKLHQDNGKPFEDISLYRRLVGKLLYLTNTRPDITYATQQLSQFLHNPTVTHYKAACRVIRYLKHNPGRGLMFHRNTDIQLLGYSDADWAGCLDTRKSTTGYCFFLGSSLVSWKAKKQSTISKSSSEAEYRALSSATCELTWLLYLLKDLHIESSKQPVLFCDNQSALHIASNPVFHERTKHIEIDCHLVREKVQEGLMRLLPISTHDQLADFLTKALPAPKFNNLLSKLGLLDIYQASACGRMLSDAHDQA</sequence>
<name>A0ACB0K7H9_TRIPR</name>
<protein>
    <submittedName>
        <fullName evidence="1">Uncharacterized protein</fullName>
    </submittedName>
</protein>
<accession>A0ACB0K7H9</accession>
<comment type="caution">
    <text evidence="1">The sequence shown here is derived from an EMBL/GenBank/DDBJ whole genome shotgun (WGS) entry which is preliminary data.</text>
</comment>
<keyword evidence="2" id="KW-1185">Reference proteome</keyword>